<evidence type="ECO:0000256" key="4">
    <source>
        <dbReference type="ARBA" id="ARBA00022692"/>
    </source>
</evidence>
<dbReference type="Pfam" id="PF07730">
    <property type="entry name" value="HisKA_3"/>
    <property type="match status" value="1"/>
</dbReference>
<dbReference type="CDD" id="cd16917">
    <property type="entry name" value="HATPase_UhpB-NarQ-NarX-like"/>
    <property type="match status" value="1"/>
</dbReference>
<dbReference type="SUPFAM" id="SSF55874">
    <property type="entry name" value="ATPase domain of HSP90 chaperone/DNA topoisomerase II/histidine kinase"/>
    <property type="match status" value="1"/>
</dbReference>
<feature type="domain" description="Histidine kinase/HSP90-like ATPase" evidence="10">
    <location>
        <begin position="355"/>
        <end position="450"/>
    </location>
</feature>
<dbReference type="Gene3D" id="3.30.565.10">
    <property type="entry name" value="Histidine kinase-like ATPase, C-terminal domain"/>
    <property type="match status" value="1"/>
</dbReference>
<dbReference type="Gene3D" id="1.20.5.1930">
    <property type="match status" value="1"/>
</dbReference>
<keyword evidence="3" id="KW-0808">Transferase</keyword>
<comment type="subcellular location">
    <subcellularLocation>
        <location evidence="1">Cell membrane</location>
        <topology evidence="1">Multi-pass membrane protein</topology>
    </subcellularLocation>
</comment>
<proteinExistence type="predicted"/>
<dbReference type="Gene3D" id="3.30.450.20">
    <property type="entry name" value="PAS domain"/>
    <property type="match status" value="1"/>
</dbReference>
<sequence length="461" mass="51586">MMPLKTKIVLLAVIPLIATILLIALTVRHQERELAQRQRSLVEQAYMQTKQNELRHYVELALSTIQPLYESGRNDEEVKQEAMRLLAAMDYGKDGYFFLYDVRGISLMHARQRELIGKNLWQLRDPNGLLVIQELIAKSKSGGGFVRYMWEKPSSKQVAPKLGYVVGLERWEWMFGTGLYLDDIEGTLAEIDRQVTNSVAETLLLITGIALLGVAVIGICGMILNLSEHKIAYGKLRLLTHQVVQSQEDERAHLSRELHDGTSQTLVSVKLLVESGIDQLEAEGTTPPRPFSKAVGRLNDALNEVRRISHRLRPPMLDTLGVVAALRHLVDEFNHLGGMACSMVVEGEPFELPVDAKTVLFRVAQEAMTNASKHAFATHLEVLLEFSDGGVRLSIRDDGTGFDTNAVQQHPSNGIGLRNMRERLQSVGGQCDISSRPGFTVVDARMPLEVLDRMRETVETY</sequence>
<evidence type="ECO:0000256" key="1">
    <source>
        <dbReference type="ARBA" id="ARBA00004651"/>
    </source>
</evidence>
<dbReference type="EMBL" id="CP136336">
    <property type="protein sequence ID" value="WOB10099.1"/>
    <property type="molecule type" value="Genomic_DNA"/>
</dbReference>
<dbReference type="InterPro" id="IPR011712">
    <property type="entry name" value="Sig_transdc_His_kin_sub3_dim/P"/>
</dbReference>
<evidence type="ECO:0000313" key="13">
    <source>
        <dbReference type="Proteomes" id="UP001303946"/>
    </source>
</evidence>
<reference evidence="12 13" key="1">
    <citation type="submission" date="2023-10" db="EMBL/GenBank/DDBJ databases">
        <title>Bacteria for the degradation of biodegradable plastic PBAT(Polybutylene adipate terephthalate).</title>
        <authorList>
            <person name="Weon H.-Y."/>
            <person name="Yeon J."/>
        </authorList>
    </citation>
    <scope>NUCLEOTIDE SEQUENCE [LARGE SCALE GENOMIC DNA]</scope>
    <source>
        <strain evidence="12 13">SBD 7-3</strain>
    </source>
</reference>
<evidence type="ECO:0000256" key="6">
    <source>
        <dbReference type="ARBA" id="ARBA00022989"/>
    </source>
</evidence>
<gene>
    <name evidence="12" type="ORF">RXV79_08540</name>
</gene>
<protein>
    <submittedName>
        <fullName evidence="12">Cache domain-containing protein</fullName>
    </submittedName>
</protein>
<dbReference type="Proteomes" id="UP001303946">
    <property type="component" value="Chromosome"/>
</dbReference>
<keyword evidence="5" id="KW-0418">Kinase</keyword>
<dbReference type="InterPro" id="IPR036890">
    <property type="entry name" value="HATPase_C_sf"/>
</dbReference>
<dbReference type="InterPro" id="IPR017171">
    <property type="entry name" value="Sig_transdc_His_kinase_MctS"/>
</dbReference>
<evidence type="ECO:0000256" key="7">
    <source>
        <dbReference type="ARBA" id="ARBA00023012"/>
    </source>
</evidence>
<keyword evidence="7" id="KW-0902">Two-component regulatory system</keyword>
<evidence type="ECO:0000259" key="10">
    <source>
        <dbReference type="SMART" id="SM00387"/>
    </source>
</evidence>
<keyword evidence="2" id="KW-1003">Cell membrane</keyword>
<keyword evidence="8 9" id="KW-0472">Membrane</keyword>
<feature type="transmembrane region" description="Helical" evidence="9">
    <location>
        <begin position="203"/>
        <end position="227"/>
    </location>
</feature>
<evidence type="ECO:0000256" key="3">
    <source>
        <dbReference type="ARBA" id="ARBA00022679"/>
    </source>
</evidence>
<keyword evidence="4 9" id="KW-0812">Transmembrane</keyword>
<dbReference type="PIRSF" id="PIRSF037314">
    <property type="entry name" value="STHK_MctS"/>
    <property type="match status" value="1"/>
</dbReference>
<dbReference type="InterPro" id="IPR050482">
    <property type="entry name" value="Sensor_HK_TwoCompSys"/>
</dbReference>
<evidence type="ECO:0000256" key="9">
    <source>
        <dbReference type="SAM" id="Phobius"/>
    </source>
</evidence>
<evidence type="ECO:0000256" key="8">
    <source>
        <dbReference type="ARBA" id="ARBA00023136"/>
    </source>
</evidence>
<evidence type="ECO:0000259" key="11">
    <source>
        <dbReference type="SMART" id="SM01049"/>
    </source>
</evidence>
<dbReference type="SMART" id="SM01049">
    <property type="entry name" value="Cache_2"/>
    <property type="match status" value="1"/>
</dbReference>
<organism evidence="12 13">
    <name type="scientific">Piscinibacter gummiphilus</name>
    <dbReference type="NCBI Taxonomy" id="946333"/>
    <lineage>
        <taxon>Bacteria</taxon>
        <taxon>Pseudomonadati</taxon>
        <taxon>Pseudomonadota</taxon>
        <taxon>Betaproteobacteria</taxon>
        <taxon>Burkholderiales</taxon>
        <taxon>Sphaerotilaceae</taxon>
        <taxon>Piscinibacter</taxon>
    </lineage>
</organism>
<evidence type="ECO:0000256" key="5">
    <source>
        <dbReference type="ARBA" id="ARBA00022777"/>
    </source>
</evidence>
<evidence type="ECO:0000313" key="12">
    <source>
        <dbReference type="EMBL" id="WOB10099.1"/>
    </source>
</evidence>
<dbReference type="PANTHER" id="PTHR24421">
    <property type="entry name" value="NITRATE/NITRITE SENSOR PROTEIN NARX-RELATED"/>
    <property type="match status" value="1"/>
</dbReference>
<dbReference type="Pfam" id="PF17200">
    <property type="entry name" value="sCache_2"/>
    <property type="match status" value="1"/>
</dbReference>
<name>A0ABZ0CYR8_9BURK</name>
<feature type="domain" description="Single Cache" evidence="11">
    <location>
        <begin position="43"/>
        <end position="133"/>
    </location>
</feature>
<dbReference type="SMART" id="SM00387">
    <property type="entry name" value="HATPase_c"/>
    <property type="match status" value="1"/>
</dbReference>
<keyword evidence="6 9" id="KW-1133">Transmembrane helix</keyword>
<dbReference type="Pfam" id="PF02518">
    <property type="entry name" value="HATPase_c"/>
    <property type="match status" value="1"/>
</dbReference>
<evidence type="ECO:0000256" key="2">
    <source>
        <dbReference type="ARBA" id="ARBA00022475"/>
    </source>
</evidence>
<accession>A0ABZ0CYR8</accession>
<keyword evidence="13" id="KW-1185">Reference proteome</keyword>
<dbReference type="InterPro" id="IPR003594">
    <property type="entry name" value="HATPase_dom"/>
</dbReference>
<dbReference type="PANTHER" id="PTHR24421:SF59">
    <property type="entry name" value="OXYGEN SENSOR HISTIDINE KINASE NREB"/>
    <property type="match status" value="1"/>
</dbReference>
<dbReference type="InterPro" id="IPR033480">
    <property type="entry name" value="sCache_2"/>
</dbReference>
<dbReference type="RefSeq" id="WP_316702997.1">
    <property type="nucleotide sequence ID" value="NZ_CP136336.1"/>
</dbReference>